<dbReference type="PANTHER" id="PTHR33353:SF13">
    <property type="entry name" value="ENDOGLUCANASE II"/>
    <property type="match status" value="1"/>
</dbReference>
<feature type="signal peptide" evidence="16">
    <location>
        <begin position="1"/>
        <end position="15"/>
    </location>
</feature>
<evidence type="ECO:0000256" key="12">
    <source>
        <dbReference type="ARBA" id="ARBA00023326"/>
    </source>
</evidence>
<evidence type="ECO:0000256" key="16">
    <source>
        <dbReference type="SAM" id="SignalP"/>
    </source>
</evidence>
<dbReference type="AlphaFoldDB" id="A0AAE0U6R7"/>
<dbReference type="SUPFAM" id="SSF57180">
    <property type="entry name" value="Cellulose-binding domain"/>
    <property type="match status" value="1"/>
</dbReference>
<keyword evidence="12" id="KW-0624">Polysaccharide degradation</keyword>
<dbReference type="SMART" id="SM00236">
    <property type="entry name" value="fCBD"/>
    <property type="match status" value="1"/>
</dbReference>
<dbReference type="GO" id="GO:0030245">
    <property type="term" value="P:cellulose catabolic process"/>
    <property type="evidence" value="ECO:0007669"/>
    <property type="project" value="UniProtKB-KW"/>
</dbReference>
<keyword evidence="18" id="KW-0378">Hydrolase</keyword>
<dbReference type="GO" id="GO:0016787">
    <property type="term" value="F:hydrolase activity"/>
    <property type="evidence" value="ECO:0007669"/>
    <property type="project" value="UniProtKB-KW"/>
</dbReference>
<keyword evidence="11" id="KW-0119">Carbohydrate metabolism</keyword>
<evidence type="ECO:0000256" key="15">
    <source>
        <dbReference type="ARBA" id="ARBA00047174"/>
    </source>
</evidence>
<dbReference type="CDD" id="cd21175">
    <property type="entry name" value="LPMO_AA9"/>
    <property type="match status" value="1"/>
</dbReference>
<keyword evidence="6" id="KW-0136">Cellulose degradation</keyword>
<evidence type="ECO:0000256" key="2">
    <source>
        <dbReference type="ARBA" id="ARBA00004613"/>
    </source>
</evidence>
<protein>
    <recommendedName>
        <fullName evidence="15">lytic cellulose monooxygenase (C4-dehydrogenating)</fullName>
        <ecNumber evidence="15">1.14.99.56</ecNumber>
    </recommendedName>
</protein>
<evidence type="ECO:0000256" key="13">
    <source>
        <dbReference type="ARBA" id="ARBA00044502"/>
    </source>
</evidence>
<dbReference type="Gene3D" id="2.70.50.70">
    <property type="match status" value="1"/>
</dbReference>
<evidence type="ECO:0000256" key="9">
    <source>
        <dbReference type="ARBA" id="ARBA00023033"/>
    </source>
</evidence>
<dbReference type="InterPro" id="IPR005103">
    <property type="entry name" value="AA9_LPMO"/>
</dbReference>
<keyword evidence="4" id="KW-0479">Metal-binding</keyword>
<comment type="caution">
    <text evidence="18">The sequence shown here is derived from an EMBL/GenBank/DDBJ whole genome shotgun (WGS) entry which is preliminary data.</text>
</comment>
<dbReference type="PROSITE" id="PS51164">
    <property type="entry name" value="CBM1_2"/>
    <property type="match status" value="1"/>
</dbReference>
<proteinExistence type="inferred from homology"/>
<keyword evidence="5 16" id="KW-0732">Signal</keyword>
<dbReference type="PANTHER" id="PTHR33353">
    <property type="entry name" value="PUTATIVE (AFU_ORTHOLOGUE AFUA_1G12560)-RELATED"/>
    <property type="match status" value="1"/>
</dbReference>
<dbReference type="Pfam" id="PF03443">
    <property type="entry name" value="AA9"/>
    <property type="match status" value="1"/>
</dbReference>
<evidence type="ECO:0000313" key="18">
    <source>
        <dbReference type="EMBL" id="KAK3392680.1"/>
    </source>
</evidence>
<dbReference type="PROSITE" id="PS00562">
    <property type="entry name" value="CBM1_1"/>
    <property type="match status" value="1"/>
</dbReference>
<keyword evidence="10" id="KW-1015">Disulfide bond</keyword>
<evidence type="ECO:0000256" key="14">
    <source>
        <dbReference type="ARBA" id="ARBA00045077"/>
    </source>
</evidence>
<dbReference type="GO" id="GO:0005576">
    <property type="term" value="C:extracellular region"/>
    <property type="evidence" value="ECO:0007669"/>
    <property type="project" value="UniProtKB-SubCell"/>
</dbReference>
<evidence type="ECO:0000256" key="11">
    <source>
        <dbReference type="ARBA" id="ARBA00023277"/>
    </source>
</evidence>
<gene>
    <name evidence="18" type="ORF">B0H63DRAFT_424422</name>
</gene>
<comment type="catalytic activity">
    <reaction evidence="14">
        <text>[(1-&gt;4)-beta-D-glucosyl]n+m + reduced acceptor + O2 = 4-dehydro-beta-D-glucosyl-[(1-&gt;4)-beta-D-glucosyl]n-1 + [(1-&gt;4)-beta-D-glucosyl]m + acceptor + H2O.</text>
        <dbReference type="EC" id="1.14.99.56"/>
    </reaction>
</comment>
<evidence type="ECO:0000256" key="4">
    <source>
        <dbReference type="ARBA" id="ARBA00022723"/>
    </source>
</evidence>
<dbReference type="InterPro" id="IPR000254">
    <property type="entry name" value="CBD"/>
</dbReference>
<comment type="similarity">
    <text evidence="13">Belongs to the polysaccharide monooxygenase AA9 family.</text>
</comment>
<dbReference type="GO" id="GO:0046872">
    <property type="term" value="F:metal ion binding"/>
    <property type="evidence" value="ECO:0007669"/>
    <property type="project" value="UniProtKB-KW"/>
</dbReference>
<name>A0AAE0U6R7_9PEZI</name>
<sequence>MKAISILSLAAAVSAHTIFQKVSVNGVDQGQLKGVRAPYSNNPIQNVNSADFACNANLQIKDSNVITIPAGAKVGAWWGHEIGGASGPNDADNPIAASHKGPIIVYLAKVDNAATTGTTGLKWFKVAENGLSGNTWAVDTMIANQGWHYFTMPSCIAPGQYLMRVELIALHSASIQGEAQFYMECAQIQVTGSGSTAGSNTVSFPGAYAANNPGILVSIYDNAGNTNMGGKPYVIPGPAVLTCGASGSTPTTLATVTTPPATTAKTTTAAAATTTAASGGSGTAALYAQCGGQGWTGATACASGTCKVSNQYYSQCLP</sequence>
<evidence type="ECO:0000256" key="7">
    <source>
        <dbReference type="ARBA" id="ARBA00023002"/>
    </source>
</evidence>
<reference evidence="18" key="2">
    <citation type="submission" date="2023-06" db="EMBL/GenBank/DDBJ databases">
        <authorList>
            <consortium name="Lawrence Berkeley National Laboratory"/>
            <person name="Haridas S."/>
            <person name="Hensen N."/>
            <person name="Bonometti L."/>
            <person name="Westerberg I."/>
            <person name="Brannstrom I.O."/>
            <person name="Guillou S."/>
            <person name="Cros-Aarteil S."/>
            <person name="Calhoun S."/>
            <person name="Kuo A."/>
            <person name="Mondo S."/>
            <person name="Pangilinan J."/>
            <person name="Riley R."/>
            <person name="LaButti K."/>
            <person name="Andreopoulos B."/>
            <person name="Lipzen A."/>
            <person name="Chen C."/>
            <person name="Yanf M."/>
            <person name="Daum C."/>
            <person name="Ng V."/>
            <person name="Clum A."/>
            <person name="Steindorff A."/>
            <person name="Ohm R."/>
            <person name="Martin F."/>
            <person name="Silar P."/>
            <person name="Natvig D."/>
            <person name="Lalanne C."/>
            <person name="Gautier V."/>
            <person name="Ament-velasquez S.L."/>
            <person name="Kruys A."/>
            <person name="Hutchinson M.I."/>
            <person name="Powell A.J."/>
            <person name="Barry K."/>
            <person name="Miller A.N."/>
            <person name="Grigoriev I.V."/>
            <person name="Debuchy R."/>
            <person name="Gladieux P."/>
            <person name="Thoren M.H."/>
            <person name="Johannesson H."/>
        </authorList>
    </citation>
    <scope>NUCLEOTIDE SEQUENCE</scope>
    <source>
        <strain evidence="18">CBS 232.78</strain>
    </source>
</reference>
<keyword evidence="8" id="KW-0186">Copper</keyword>
<comment type="subcellular location">
    <subcellularLocation>
        <location evidence="2">Secreted</location>
    </subcellularLocation>
</comment>
<accession>A0AAE0U6R7</accession>
<dbReference type="EC" id="1.14.99.56" evidence="15"/>
<evidence type="ECO:0000256" key="10">
    <source>
        <dbReference type="ARBA" id="ARBA00023157"/>
    </source>
</evidence>
<keyword evidence="19" id="KW-1185">Reference proteome</keyword>
<keyword evidence="3" id="KW-0964">Secreted</keyword>
<feature type="domain" description="CBM1" evidence="17">
    <location>
        <begin position="282"/>
        <end position="317"/>
    </location>
</feature>
<reference evidence="18" key="1">
    <citation type="journal article" date="2023" name="Mol. Phylogenet. Evol.">
        <title>Genome-scale phylogeny and comparative genomics of the fungal order Sordariales.</title>
        <authorList>
            <person name="Hensen N."/>
            <person name="Bonometti L."/>
            <person name="Westerberg I."/>
            <person name="Brannstrom I.O."/>
            <person name="Guillou S."/>
            <person name="Cros-Aarteil S."/>
            <person name="Calhoun S."/>
            <person name="Haridas S."/>
            <person name="Kuo A."/>
            <person name="Mondo S."/>
            <person name="Pangilinan J."/>
            <person name="Riley R."/>
            <person name="LaButti K."/>
            <person name="Andreopoulos B."/>
            <person name="Lipzen A."/>
            <person name="Chen C."/>
            <person name="Yan M."/>
            <person name="Daum C."/>
            <person name="Ng V."/>
            <person name="Clum A."/>
            <person name="Steindorff A."/>
            <person name="Ohm R.A."/>
            <person name="Martin F."/>
            <person name="Silar P."/>
            <person name="Natvig D.O."/>
            <person name="Lalanne C."/>
            <person name="Gautier V."/>
            <person name="Ament-Velasquez S.L."/>
            <person name="Kruys A."/>
            <person name="Hutchinson M.I."/>
            <person name="Powell A.J."/>
            <person name="Barry K."/>
            <person name="Miller A.N."/>
            <person name="Grigoriev I.V."/>
            <person name="Debuchy R."/>
            <person name="Gladieux P."/>
            <person name="Hiltunen Thoren M."/>
            <person name="Johannesson H."/>
        </authorList>
    </citation>
    <scope>NUCLEOTIDE SEQUENCE</scope>
    <source>
        <strain evidence="18">CBS 232.78</strain>
    </source>
</reference>
<dbReference type="GO" id="GO:0030248">
    <property type="term" value="F:cellulose binding"/>
    <property type="evidence" value="ECO:0007669"/>
    <property type="project" value="InterPro"/>
</dbReference>
<dbReference type="EMBL" id="JAULSW010000001">
    <property type="protein sequence ID" value="KAK3392680.1"/>
    <property type="molecule type" value="Genomic_DNA"/>
</dbReference>
<evidence type="ECO:0000256" key="1">
    <source>
        <dbReference type="ARBA" id="ARBA00001973"/>
    </source>
</evidence>
<feature type="chain" id="PRO_5042033786" description="lytic cellulose monooxygenase (C4-dehydrogenating)" evidence="16">
    <location>
        <begin position="16"/>
        <end position="318"/>
    </location>
</feature>
<dbReference type="Proteomes" id="UP001285441">
    <property type="component" value="Unassembled WGS sequence"/>
</dbReference>
<evidence type="ECO:0000256" key="6">
    <source>
        <dbReference type="ARBA" id="ARBA00023001"/>
    </source>
</evidence>
<evidence type="ECO:0000313" key="19">
    <source>
        <dbReference type="Proteomes" id="UP001285441"/>
    </source>
</evidence>
<keyword evidence="7" id="KW-0560">Oxidoreductase</keyword>
<comment type="cofactor">
    <cofactor evidence="1">
        <name>Cu(2+)</name>
        <dbReference type="ChEBI" id="CHEBI:29036"/>
    </cofactor>
</comment>
<evidence type="ECO:0000256" key="5">
    <source>
        <dbReference type="ARBA" id="ARBA00022729"/>
    </source>
</evidence>
<dbReference type="InterPro" id="IPR049892">
    <property type="entry name" value="AA9"/>
</dbReference>
<dbReference type="GO" id="GO:0004497">
    <property type="term" value="F:monooxygenase activity"/>
    <property type="evidence" value="ECO:0007669"/>
    <property type="project" value="UniProtKB-KW"/>
</dbReference>
<keyword evidence="9" id="KW-0503">Monooxygenase</keyword>
<evidence type="ECO:0000256" key="8">
    <source>
        <dbReference type="ARBA" id="ARBA00023008"/>
    </source>
</evidence>
<evidence type="ECO:0000259" key="17">
    <source>
        <dbReference type="PROSITE" id="PS51164"/>
    </source>
</evidence>
<organism evidence="18 19">
    <name type="scientific">Podospora didyma</name>
    <dbReference type="NCBI Taxonomy" id="330526"/>
    <lineage>
        <taxon>Eukaryota</taxon>
        <taxon>Fungi</taxon>
        <taxon>Dikarya</taxon>
        <taxon>Ascomycota</taxon>
        <taxon>Pezizomycotina</taxon>
        <taxon>Sordariomycetes</taxon>
        <taxon>Sordariomycetidae</taxon>
        <taxon>Sordariales</taxon>
        <taxon>Podosporaceae</taxon>
        <taxon>Podospora</taxon>
    </lineage>
</organism>
<dbReference type="Pfam" id="PF00734">
    <property type="entry name" value="CBM_1"/>
    <property type="match status" value="1"/>
</dbReference>
<evidence type="ECO:0000256" key="3">
    <source>
        <dbReference type="ARBA" id="ARBA00022525"/>
    </source>
</evidence>
<dbReference type="InterPro" id="IPR035971">
    <property type="entry name" value="CBD_sf"/>
</dbReference>